<keyword evidence="2" id="KW-1015">Disulfide bond</keyword>
<keyword evidence="3" id="KW-1133">Transmembrane helix</keyword>
<dbReference type="InterPro" id="IPR042235">
    <property type="entry name" value="ZP-C_dom"/>
</dbReference>
<name>A0ABV0XKY0_9TELE</name>
<feature type="non-terminal residue" evidence="5">
    <location>
        <position position="1"/>
    </location>
</feature>
<accession>A0ABV0XKY0</accession>
<organism evidence="5 6">
    <name type="scientific">Ameca splendens</name>
    <dbReference type="NCBI Taxonomy" id="208324"/>
    <lineage>
        <taxon>Eukaryota</taxon>
        <taxon>Metazoa</taxon>
        <taxon>Chordata</taxon>
        <taxon>Craniata</taxon>
        <taxon>Vertebrata</taxon>
        <taxon>Euteleostomi</taxon>
        <taxon>Actinopterygii</taxon>
        <taxon>Neopterygii</taxon>
        <taxon>Teleostei</taxon>
        <taxon>Neoteleostei</taxon>
        <taxon>Acanthomorphata</taxon>
        <taxon>Ovalentaria</taxon>
        <taxon>Atherinomorphae</taxon>
        <taxon>Cyprinodontiformes</taxon>
        <taxon>Goodeidae</taxon>
        <taxon>Ameca</taxon>
    </lineage>
</organism>
<evidence type="ECO:0000313" key="5">
    <source>
        <dbReference type="EMBL" id="MEQ2282129.1"/>
    </source>
</evidence>
<reference evidence="5 6" key="1">
    <citation type="submission" date="2021-06" db="EMBL/GenBank/DDBJ databases">
        <authorList>
            <person name="Palmer J.M."/>
        </authorList>
    </citation>
    <scope>NUCLEOTIDE SEQUENCE [LARGE SCALE GENOMIC DNA]</scope>
    <source>
        <strain evidence="5 6">AS_MEX2019</strain>
        <tissue evidence="5">Muscle</tissue>
    </source>
</reference>
<comment type="caution">
    <text evidence="5">The sequence shown here is derived from an EMBL/GenBank/DDBJ whole genome shotgun (WGS) entry which is preliminary data.</text>
</comment>
<dbReference type="PROSITE" id="PS51034">
    <property type="entry name" value="ZP_2"/>
    <property type="match status" value="1"/>
</dbReference>
<keyword evidence="1" id="KW-0732">Signal</keyword>
<dbReference type="Gene3D" id="2.60.40.4100">
    <property type="entry name" value="Zona pellucida, ZP-C domain"/>
    <property type="match status" value="1"/>
</dbReference>
<dbReference type="EMBL" id="JAHRIP010006251">
    <property type="protein sequence ID" value="MEQ2282129.1"/>
    <property type="molecule type" value="Genomic_DNA"/>
</dbReference>
<gene>
    <name evidence="5" type="ORF">AMECASPLE_037309</name>
</gene>
<sequence length="143" mass="15797">CVVDSTVQTYSACNYKQFKFSMDVFKLIGLHDQMYISCTVVMCEAGNPKTRSSQGCINSPWSNNFNCRKREATVESGKYFVSQGPLCLSHAADPRGGSAFNLNLNLVLVAGCLLLAVGMVCGVIIYRTKTSRAKYQPLRSYEN</sequence>
<proteinExistence type="predicted"/>
<dbReference type="PANTHER" id="PTHR14002">
    <property type="entry name" value="ENDOGLIN/TGF-BETA RECEPTOR TYPE III"/>
    <property type="match status" value="1"/>
</dbReference>
<dbReference type="InterPro" id="IPR001507">
    <property type="entry name" value="ZP_dom"/>
</dbReference>
<dbReference type="PANTHER" id="PTHR14002:SF59">
    <property type="entry name" value="CUB AND ZONA PELLUCIDA-LIKE DOMAIN-CONTAINING PROTEIN 1-RELATED"/>
    <property type="match status" value="1"/>
</dbReference>
<evidence type="ECO:0000313" key="6">
    <source>
        <dbReference type="Proteomes" id="UP001469553"/>
    </source>
</evidence>
<evidence type="ECO:0000256" key="2">
    <source>
        <dbReference type="ARBA" id="ARBA00023157"/>
    </source>
</evidence>
<keyword evidence="6" id="KW-1185">Reference proteome</keyword>
<evidence type="ECO:0000256" key="3">
    <source>
        <dbReference type="SAM" id="Phobius"/>
    </source>
</evidence>
<keyword evidence="3" id="KW-0472">Membrane</keyword>
<keyword evidence="3" id="KW-0812">Transmembrane</keyword>
<feature type="transmembrane region" description="Helical" evidence="3">
    <location>
        <begin position="104"/>
        <end position="126"/>
    </location>
</feature>
<dbReference type="Proteomes" id="UP001469553">
    <property type="component" value="Unassembled WGS sequence"/>
</dbReference>
<evidence type="ECO:0000256" key="1">
    <source>
        <dbReference type="ARBA" id="ARBA00022729"/>
    </source>
</evidence>
<feature type="domain" description="ZP" evidence="4">
    <location>
        <begin position="1"/>
        <end position="63"/>
    </location>
</feature>
<protein>
    <recommendedName>
        <fullName evidence="4">ZP domain-containing protein</fullName>
    </recommendedName>
</protein>
<evidence type="ECO:0000259" key="4">
    <source>
        <dbReference type="PROSITE" id="PS51034"/>
    </source>
</evidence>